<dbReference type="PANTHER" id="PTHR21234">
    <property type="entry name" value="PURINE NUCLEOSIDE PHOSPHORYLASE"/>
    <property type="match status" value="1"/>
</dbReference>
<dbReference type="Proteomes" id="UP000027138">
    <property type="component" value="Unassembled WGS sequence"/>
</dbReference>
<dbReference type="AlphaFoldDB" id="A0A067KWJ6"/>
<dbReference type="STRING" id="180498.A0A067KWJ6"/>
<dbReference type="EMBL" id="KK914425">
    <property type="protein sequence ID" value="KDP36635.1"/>
    <property type="molecule type" value="Genomic_DNA"/>
</dbReference>
<evidence type="ECO:0000313" key="3">
    <source>
        <dbReference type="Proteomes" id="UP000027138"/>
    </source>
</evidence>
<proteinExistence type="predicted"/>
<dbReference type="PANTHER" id="PTHR21234:SF43">
    <property type="entry name" value="OS06G0112100 PROTEIN"/>
    <property type="match status" value="1"/>
</dbReference>
<evidence type="ECO:0000313" key="2">
    <source>
        <dbReference type="EMBL" id="KDP36635.1"/>
    </source>
</evidence>
<feature type="chain" id="PRO_5001644087" evidence="1">
    <location>
        <begin position="27"/>
        <end position="232"/>
    </location>
</feature>
<reference evidence="2 3" key="1">
    <citation type="journal article" date="2014" name="PLoS ONE">
        <title>Global Analysis of Gene Expression Profiles in Physic Nut (Jatropha curcas L.) Seedlings Exposed to Salt Stress.</title>
        <authorList>
            <person name="Zhang L."/>
            <person name="Zhang C."/>
            <person name="Wu P."/>
            <person name="Chen Y."/>
            <person name="Li M."/>
            <person name="Jiang H."/>
            <person name="Wu G."/>
        </authorList>
    </citation>
    <scope>NUCLEOTIDE SEQUENCE [LARGE SCALE GENOMIC DNA]</scope>
    <source>
        <strain evidence="3">cv. GZQX0401</strain>
        <tissue evidence="2">Young leaves</tissue>
    </source>
</reference>
<organism evidence="2 3">
    <name type="scientific">Jatropha curcas</name>
    <name type="common">Barbados nut</name>
    <dbReference type="NCBI Taxonomy" id="180498"/>
    <lineage>
        <taxon>Eukaryota</taxon>
        <taxon>Viridiplantae</taxon>
        <taxon>Streptophyta</taxon>
        <taxon>Embryophyta</taxon>
        <taxon>Tracheophyta</taxon>
        <taxon>Spermatophyta</taxon>
        <taxon>Magnoliopsida</taxon>
        <taxon>eudicotyledons</taxon>
        <taxon>Gunneridae</taxon>
        <taxon>Pentapetalae</taxon>
        <taxon>rosids</taxon>
        <taxon>fabids</taxon>
        <taxon>Malpighiales</taxon>
        <taxon>Euphorbiaceae</taxon>
        <taxon>Crotonoideae</taxon>
        <taxon>Jatropheae</taxon>
        <taxon>Jatropha</taxon>
    </lineage>
</organism>
<keyword evidence="1" id="KW-0732">Signal</keyword>
<evidence type="ECO:0000256" key="1">
    <source>
        <dbReference type="SAM" id="SignalP"/>
    </source>
</evidence>
<sequence length="232" mass="25273">MALARWAIQISVVVLGLLAMAQQSMPLSLRNPMHEIKQKPIGMQTSPVGFVSLTSAAECLLNKSGVFTFTSTQNIAGKIFRIWKINGTDVVYAGAGELMGDNLLGRIFYWASSWFTGQQKSNTGFWLPVDPDWLGMASQIQGLKLETHVNETVYVPYQPVVQFGLKAGTGDLFIVNEAYGDFLHKTFNISTIDTSDSAIALPEWAPLGNINAIKATAAFLGLLNPDDSVTNE</sequence>
<dbReference type="OrthoDB" id="10643601at2759"/>
<gene>
    <name evidence="2" type="ORF">JCGZ_08888</name>
</gene>
<feature type="signal peptide" evidence="1">
    <location>
        <begin position="1"/>
        <end position="26"/>
    </location>
</feature>
<keyword evidence="3" id="KW-1185">Reference proteome</keyword>
<protein>
    <submittedName>
        <fullName evidence="2">Uncharacterized protein</fullName>
    </submittedName>
</protein>
<accession>A0A067KWJ6</accession>
<name>A0A067KWJ6_JATCU</name>